<evidence type="ECO:0000313" key="10">
    <source>
        <dbReference type="Proteomes" id="UP000601435"/>
    </source>
</evidence>
<dbReference type="PROSITE" id="PS50222">
    <property type="entry name" value="EF_HAND_2"/>
    <property type="match status" value="2"/>
</dbReference>
<dbReference type="InterPro" id="IPR011992">
    <property type="entry name" value="EF-hand-dom_pair"/>
</dbReference>
<dbReference type="GO" id="GO:0005216">
    <property type="term" value="F:monoatomic ion channel activity"/>
    <property type="evidence" value="ECO:0007669"/>
    <property type="project" value="InterPro"/>
</dbReference>
<feature type="domain" description="EF-hand" evidence="8">
    <location>
        <begin position="345"/>
        <end position="380"/>
    </location>
</feature>
<dbReference type="Gene3D" id="1.10.287.70">
    <property type="match status" value="1"/>
</dbReference>
<evidence type="ECO:0000313" key="9">
    <source>
        <dbReference type="EMBL" id="CAE7895868.1"/>
    </source>
</evidence>
<dbReference type="InterPro" id="IPR005821">
    <property type="entry name" value="Ion_trans_dom"/>
</dbReference>
<dbReference type="AlphaFoldDB" id="A0A813B8M3"/>
<evidence type="ECO:0000256" key="4">
    <source>
        <dbReference type="ARBA" id="ARBA00022989"/>
    </source>
</evidence>
<gene>
    <name evidence="9" type="ORF">SNEC2469_LOCUS29988</name>
</gene>
<feature type="region of interest" description="Disordered" evidence="6">
    <location>
        <begin position="460"/>
        <end position="516"/>
    </location>
</feature>
<proteinExistence type="predicted"/>
<feature type="compositionally biased region" description="Polar residues" evidence="6">
    <location>
        <begin position="506"/>
        <end position="516"/>
    </location>
</feature>
<dbReference type="Proteomes" id="UP000601435">
    <property type="component" value="Unassembled WGS sequence"/>
</dbReference>
<keyword evidence="2 7" id="KW-0812">Transmembrane</keyword>
<dbReference type="SUPFAM" id="SSF47473">
    <property type="entry name" value="EF-hand"/>
    <property type="match status" value="1"/>
</dbReference>
<evidence type="ECO:0000256" key="3">
    <source>
        <dbReference type="ARBA" id="ARBA00022837"/>
    </source>
</evidence>
<evidence type="ECO:0000256" key="2">
    <source>
        <dbReference type="ARBA" id="ARBA00022692"/>
    </source>
</evidence>
<comment type="caution">
    <text evidence="9">The sequence shown here is derived from an EMBL/GenBank/DDBJ whole genome shotgun (WGS) entry which is preliminary data.</text>
</comment>
<accession>A0A813B8M3</accession>
<dbReference type="GO" id="GO:0005509">
    <property type="term" value="F:calcium ion binding"/>
    <property type="evidence" value="ECO:0007669"/>
    <property type="project" value="InterPro"/>
</dbReference>
<evidence type="ECO:0000259" key="8">
    <source>
        <dbReference type="PROSITE" id="PS50222"/>
    </source>
</evidence>
<dbReference type="GO" id="GO:0016020">
    <property type="term" value="C:membrane"/>
    <property type="evidence" value="ECO:0007669"/>
    <property type="project" value="UniProtKB-SubCell"/>
</dbReference>
<organism evidence="9 10">
    <name type="scientific">Symbiodinium necroappetens</name>
    <dbReference type="NCBI Taxonomy" id="1628268"/>
    <lineage>
        <taxon>Eukaryota</taxon>
        <taxon>Sar</taxon>
        <taxon>Alveolata</taxon>
        <taxon>Dinophyceae</taxon>
        <taxon>Suessiales</taxon>
        <taxon>Symbiodiniaceae</taxon>
        <taxon>Symbiodinium</taxon>
    </lineage>
</organism>
<feature type="domain" description="EF-hand" evidence="8">
    <location>
        <begin position="305"/>
        <end position="340"/>
    </location>
</feature>
<reference evidence="9" key="1">
    <citation type="submission" date="2021-02" db="EMBL/GenBank/DDBJ databases">
        <authorList>
            <person name="Dougan E. K."/>
            <person name="Rhodes N."/>
            <person name="Thang M."/>
            <person name="Chan C."/>
        </authorList>
    </citation>
    <scope>NUCLEOTIDE SEQUENCE</scope>
</reference>
<dbReference type="OrthoDB" id="433782at2759"/>
<keyword evidence="3" id="KW-0106">Calcium</keyword>
<dbReference type="EMBL" id="CAJNJA010068774">
    <property type="protein sequence ID" value="CAE7895868.1"/>
    <property type="molecule type" value="Genomic_DNA"/>
</dbReference>
<keyword evidence="5 7" id="KW-0472">Membrane</keyword>
<dbReference type="CDD" id="cd00051">
    <property type="entry name" value="EFh"/>
    <property type="match status" value="1"/>
</dbReference>
<evidence type="ECO:0000256" key="1">
    <source>
        <dbReference type="ARBA" id="ARBA00004141"/>
    </source>
</evidence>
<feature type="transmembrane region" description="Helical" evidence="7">
    <location>
        <begin position="221"/>
        <end position="238"/>
    </location>
</feature>
<feature type="compositionally biased region" description="Basic and acidic residues" evidence="6">
    <location>
        <begin position="477"/>
        <end position="487"/>
    </location>
</feature>
<dbReference type="InterPro" id="IPR002048">
    <property type="entry name" value="EF_hand_dom"/>
</dbReference>
<evidence type="ECO:0000256" key="5">
    <source>
        <dbReference type="ARBA" id="ARBA00023136"/>
    </source>
</evidence>
<dbReference type="Gene3D" id="1.10.238.10">
    <property type="entry name" value="EF-hand"/>
    <property type="match status" value="1"/>
</dbReference>
<dbReference type="Pfam" id="PF00520">
    <property type="entry name" value="Ion_trans"/>
    <property type="match status" value="1"/>
</dbReference>
<keyword evidence="10" id="KW-1185">Reference proteome</keyword>
<sequence>MFEKVSISSISTICSISLAQVEPFWAERLQEPLSDAVRGSSGNASTLHRRAPEFSEIRFLPWPHHHCQCCEHRFGPDMAGGRQGHDHLRYVGACFPGGLRGRAADAALRRLQTGCFGQLGAFRHVPCRRGGAEPVDSRALLLGCFRGEHPDPPAHGAAPETRQDGALPDALPRALAPGSRFGELSLHHDLHHPSSRSDTAAHPAISTTWPDDLHSADSPRYIFACNLPAAMVTLLQFVSFDNIVHVYKPLGDRDGVLLLYFVLVILVVGIVIMNLVTAVIVNSSLEQAAKDKSLLHAIEEQNRKKVLADLRAMFFRLDHDNSGEVSRDEIAAIAPREQKMLRDLTGFDNAVELFDALDLQESGEIGIEEFCQGLQQIAVSESPLEIKRMQKQVEHIKHHVAKYMAETDQMKSLLHELVSGMQRMESGVNSMSSAAWVAGAPSDQRHSFIAAPGHFFVPLDNDVTHGPRPGLGGETTESGKETHKDSAENGGSSSPSTPTPKKKRIQASNSCSFYMH</sequence>
<feature type="transmembrane region" description="Helical" evidence="7">
    <location>
        <begin position="258"/>
        <end position="281"/>
    </location>
</feature>
<evidence type="ECO:0000256" key="7">
    <source>
        <dbReference type="SAM" id="Phobius"/>
    </source>
</evidence>
<protein>
    <recommendedName>
        <fullName evidence="8">EF-hand domain-containing protein</fullName>
    </recommendedName>
</protein>
<dbReference type="InterPro" id="IPR018247">
    <property type="entry name" value="EF_Hand_1_Ca_BS"/>
</dbReference>
<name>A0A813B8M3_9DINO</name>
<keyword evidence="4 7" id="KW-1133">Transmembrane helix</keyword>
<evidence type="ECO:0000256" key="6">
    <source>
        <dbReference type="SAM" id="MobiDB-lite"/>
    </source>
</evidence>
<comment type="subcellular location">
    <subcellularLocation>
        <location evidence="1">Membrane</location>
        <topology evidence="1">Multi-pass membrane protein</topology>
    </subcellularLocation>
</comment>
<dbReference type="SMART" id="SM00054">
    <property type="entry name" value="EFh"/>
    <property type="match status" value="2"/>
</dbReference>
<dbReference type="PROSITE" id="PS00018">
    <property type="entry name" value="EF_HAND_1"/>
    <property type="match status" value="1"/>
</dbReference>